<evidence type="ECO:0000313" key="4">
    <source>
        <dbReference type="Proteomes" id="UP000765160"/>
    </source>
</evidence>
<accession>A0ABX1F5I2</accession>
<comment type="caution">
    <text evidence="3">The sequence shown here is derived from an EMBL/GenBank/DDBJ whole genome shotgun (WGS) entry which is preliminary data.</text>
</comment>
<evidence type="ECO:0000313" key="3">
    <source>
        <dbReference type="EMBL" id="NKE47634.1"/>
    </source>
</evidence>
<organism evidence="3 4">
    <name type="scientific">Falsiroseomonas frigidaquae</name>
    <dbReference type="NCBI Taxonomy" id="487318"/>
    <lineage>
        <taxon>Bacteria</taxon>
        <taxon>Pseudomonadati</taxon>
        <taxon>Pseudomonadota</taxon>
        <taxon>Alphaproteobacteria</taxon>
        <taxon>Acetobacterales</taxon>
        <taxon>Roseomonadaceae</taxon>
        <taxon>Falsiroseomonas</taxon>
    </lineage>
</organism>
<gene>
    <name evidence="3" type="ORF">HB662_22840</name>
</gene>
<feature type="transmembrane region" description="Helical" evidence="2">
    <location>
        <begin position="43"/>
        <end position="61"/>
    </location>
</feature>
<feature type="transmembrane region" description="Helical" evidence="2">
    <location>
        <begin position="205"/>
        <end position="224"/>
    </location>
</feature>
<evidence type="ECO:0000256" key="2">
    <source>
        <dbReference type="SAM" id="Phobius"/>
    </source>
</evidence>
<feature type="transmembrane region" description="Helical" evidence="2">
    <location>
        <begin position="286"/>
        <end position="311"/>
    </location>
</feature>
<feature type="transmembrane region" description="Helical" evidence="2">
    <location>
        <begin position="255"/>
        <end position="274"/>
    </location>
</feature>
<keyword evidence="2" id="KW-0812">Transmembrane</keyword>
<feature type="compositionally biased region" description="Basic and acidic residues" evidence="1">
    <location>
        <begin position="1"/>
        <end position="11"/>
    </location>
</feature>
<keyword evidence="2" id="KW-0472">Membrane</keyword>
<proteinExistence type="predicted"/>
<dbReference type="Proteomes" id="UP000765160">
    <property type="component" value="Unassembled WGS sequence"/>
</dbReference>
<keyword evidence="4" id="KW-1185">Reference proteome</keyword>
<feature type="transmembrane region" description="Helical" evidence="2">
    <location>
        <begin position="388"/>
        <end position="404"/>
    </location>
</feature>
<reference evidence="3 4" key="1">
    <citation type="submission" date="2020-03" db="EMBL/GenBank/DDBJ databases">
        <title>Roseomonas selenitidurans sp. nov. isolated from soil.</title>
        <authorList>
            <person name="Liu H."/>
        </authorList>
    </citation>
    <scope>NUCLEOTIDE SEQUENCE [LARGE SCALE GENOMIC DNA]</scope>
    <source>
        <strain evidence="3 4">JCM 15073</strain>
    </source>
</reference>
<feature type="region of interest" description="Disordered" evidence="1">
    <location>
        <begin position="1"/>
        <end position="25"/>
    </location>
</feature>
<feature type="transmembrane region" description="Helical" evidence="2">
    <location>
        <begin position="416"/>
        <end position="434"/>
    </location>
</feature>
<feature type="transmembrane region" description="Helical" evidence="2">
    <location>
        <begin position="361"/>
        <end position="382"/>
    </location>
</feature>
<dbReference type="RefSeq" id="WP_168053227.1">
    <property type="nucleotide sequence ID" value="NZ_JAATJR010000007.1"/>
</dbReference>
<sequence length="524" mass="55168">MSADAGRRAGDEAAAGYAQAREHPRKPRLSLDTALGGAAPDRLLLACVGYLLAPALIFAGGFFAWPWALLAVTAGVAGFALTPGWRSAWPLGRGATLACLAGGLAWSFGCSGTHHLLYAPVDWQIRDAVLRDLALGPWPVGYVVGDVVRLLRAPLGYYMPAALAGRIGGLAVAEAALFAWTALGLALVLALLLALARQVGLRARWLVLVFLTFGGLDLLPNIWLDVTEGWGLASYWGRGGEWWARIFQYSGHVTLLMWVPNHALPAWIPALLLLRHARRAEFLRAVAVPLAAATAWSPLGALGAGIVAAVAALTGGFWRAALIAPANWLGVALAVPLGWFLAAGSSAIPHGALLAEHGLAVLPRLALFLAIEFGIVGGITLLLLRSRLLAASLAMLALLPLYVFGPGNEMTMRTGIAPLAVLAVAAGCAVQLSAGWRRWLLAGLLLLAAAGQGMEASMLTRPAWPASRDCTLPEAAAQSVFDATDWSHYVVPWPEPELLPLLAPPVMREILPEAMARCWPEGGG</sequence>
<evidence type="ECO:0000256" key="1">
    <source>
        <dbReference type="SAM" id="MobiDB-lite"/>
    </source>
</evidence>
<keyword evidence="2" id="KW-1133">Transmembrane helix</keyword>
<dbReference type="EMBL" id="JAAVTX010000007">
    <property type="protein sequence ID" value="NKE47634.1"/>
    <property type="molecule type" value="Genomic_DNA"/>
</dbReference>
<protein>
    <submittedName>
        <fullName evidence="3">Uncharacterized protein</fullName>
    </submittedName>
</protein>
<feature type="transmembrane region" description="Helical" evidence="2">
    <location>
        <begin position="67"/>
        <end position="85"/>
    </location>
</feature>
<feature type="transmembrane region" description="Helical" evidence="2">
    <location>
        <begin position="97"/>
        <end position="117"/>
    </location>
</feature>
<feature type="transmembrane region" description="Helical" evidence="2">
    <location>
        <begin position="167"/>
        <end position="193"/>
    </location>
</feature>
<name>A0ABX1F5I2_9PROT</name>